<keyword evidence="3" id="KW-1185">Reference proteome</keyword>
<keyword evidence="1" id="KW-0812">Transmembrane</keyword>
<dbReference type="EMBL" id="KV878187">
    <property type="protein sequence ID" value="OJI86435.1"/>
    <property type="molecule type" value="Genomic_DNA"/>
</dbReference>
<sequence length="76" mass="8810">MYARLTYLGNRVPPIHRDTVGEWELECMTRRNVRLYLLAIIISIPQKLCSILQLLSTRTSRSQVILQECFKSSAKS</sequence>
<dbReference type="VEuPathDB" id="FungiDB:ASPTUDRAFT_39319"/>
<keyword evidence="1" id="KW-1133">Transmembrane helix</keyword>
<gene>
    <name evidence="2" type="ORF">ASPTUDRAFT_39319</name>
</gene>
<evidence type="ECO:0000256" key="1">
    <source>
        <dbReference type="SAM" id="Phobius"/>
    </source>
</evidence>
<name>A0A1L9NB06_ASPTC</name>
<evidence type="ECO:0000313" key="2">
    <source>
        <dbReference type="EMBL" id="OJI86435.1"/>
    </source>
</evidence>
<evidence type="ECO:0000313" key="3">
    <source>
        <dbReference type="Proteomes" id="UP000184304"/>
    </source>
</evidence>
<reference evidence="3" key="1">
    <citation type="journal article" date="2017" name="Genome Biol.">
        <title>Comparative genomics reveals high biological diversity and specific adaptations in the industrially and medically important fungal genus Aspergillus.</title>
        <authorList>
            <person name="de Vries R.P."/>
            <person name="Riley R."/>
            <person name="Wiebenga A."/>
            <person name="Aguilar-Osorio G."/>
            <person name="Amillis S."/>
            <person name="Uchima C.A."/>
            <person name="Anderluh G."/>
            <person name="Asadollahi M."/>
            <person name="Askin M."/>
            <person name="Barry K."/>
            <person name="Battaglia E."/>
            <person name="Bayram O."/>
            <person name="Benocci T."/>
            <person name="Braus-Stromeyer S.A."/>
            <person name="Caldana C."/>
            <person name="Canovas D."/>
            <person name="Cerqueira G.C."/>
            <person name="Chen F."/>
            <person name="Chen W."/>
            <person name="Choi C."/>
            <person name="Clum A."/>
            <person name="Dos Santos R.A."/>
            <person name="Damasio A.R."/>
            <person name="Diallinas G."/>
            <person name="Emri T."/>
            <person name="Fekete E."/>
            <person name="Flipphi M."/>
            <person name="Freyberg S."/>
            <person name="Gallo A."/>
            <person name="Gournas C."/>
            <person name="Habgood R."/>
            <person name="Hainaut M."/>
            <person name="Harispe M.L."/>
            <person name="Henrissat B."/>
            <person name="Hilden K.S."/>
            <person name="Hope R."/>
            <person name="Hossain A."/>
            <person name="Karabika E."/>
            <person name="Karaffa L."/>
            <person name="Karanyi Z."/>
            <person name="Krasevec N."/>
            <person name="Kuo A."/>
            <person name="Kusch H."/>
            <person name="LaButti K."/>
            <person name="Lagendijk E.L."/>
            <person name="Lapidus A."/>
            <person name="Levasseur A."/>
            <person name="Lindquist E."/>
            <person name="Lipzen A."/>
            <person name="Logrieco A.F."/>
            <person name="MacCabe A."/>
            <person name="Maekelae M.R."/>
            <person name="Malavazi I."/>
            <person name="Melin P."/>
            <person name="Meyer V."/>
            <person name="Mielnichuk N."/>
            <person name="Miskei M."/>
            <person name="Molnar A.P."/>
            <person name="Mule G."/>
            <person name="Ngan C.Y."/>
            <person name="Orejas M."/>
            <person name="Orosz E."/>
            <person name="Ouedraogo J.P."/>
            <person name="Overkamp K.M."/>
            <person name="Park H.-S."/>
            <person name="Perrone G."/>
            <person name="Piumi F."/>
            <person name="Punt P.J."/>
            <person name="Ram A.F."/>
            <person name="Ramon A."/>
            <person name="Rauscher S."/>
            <person name="Record E."/>
            <person name="Riano-Pachon D.M."/>
            <person name="Robert V."/>
            <person name="Roehrig J."/>
            <person name="Ruller R."/>
            <person name="Salamov A."/>
            <person name="Salih N.S."/>
            <person name="Samson R.A."/>
            <person name="Sandor E."/>
            <person name="Sanguinetti M."/>
            <person name="Schuetze T."/>
            <person name="Sepcic K."/>
            <person name="Shelest E."/>
            <person name="Sherlock G."/>
            <person name="Sophianopoulou V."/>
            <person name="Squina F.M."/>
            <person name="Sun H."/>
            <person name="Susca A."/>
            <person name="Todd R.B."/>
            <person name="Tsang A."/>
            <person name="Unkles S.E."/>
            <person name="van de Wiele N."/>
            <person name="van Rossen-Uffink D."/>
            <person name="Oliveira J.V."/>
            <person name="Vesth T.C."/>
            <person name="Visser J."/>
            <person name="Yu J.-H."/>
            <person name="Zhou M."/>
            <person name="Andersen M.R."/>
            <person name="Archer D.B."/>
            <person name="Baker S.E."/>
            <person name="Benoit I."/>
            <person name="Brakhage A.A."/>
            <person name="Braus G.H."/>
            <person name="Fischer R."/>
            <person name="Frisvad J.C."/>
            <person name="Goldman G.H."/>
            <person name="Houbraken J."/>
            <person name="Oakley B."/>
            <person name="Pocsi I."/>
            <person name="Scazzocchio C."/>
            <person name="Seiboth B."/>
            <person name="vanKuyk P.A."/>
            <person name="Wortman J."/>
            <person name="Dyer P.S."/>
            <person name="Grigoriev I.V."/>
        </authorList>
    </citation>
    <scope>NUCLEOTIDE SEQUENCE [LARGE SCALE GENOMIC DNA]</scope>
    <source>
        <strain evidence="3">CBS 134.48</strain>
    </source>
</reference>
<dbReference type="Proteomes" id="UP000184304">
    <property type="component" value="Unassembled WGS sequence"/>
</dbReference>
<accession>A0A1L9NB06</accession>
<protein>
    <submittedName>
        <fullName evidence="2">Uncharacterized protein</fullName>
    </submittedName>
</protein>
<organism evidence="2 3">
    <name type="scientific">Aspergillus tubingensis (strain CBS 134.48)</name>
    <dbReference type="NCBI Taxonomy" id="767770"/>
    <lineage>
        <taxon>Eukaryota</taxon>
        <taxon>Fungi</taxon>
        <taxon>Dikarya</taxon>
        <taxon>Ascomycota</taxon>
        <taxon>Pezizomycotina</taxon>
        <taxon>Eurotiomycetes</taxon>
        <taxon>Eurotiomycetidae</taxon>
        <taxon>Eurotiales</taxon>
        <taxon>Aspergillaceae</taxon>
        <taxon>Aspergillus</taxon>
        <taxon>Aspergillus subgen. Circumdati</taxon>
    </lineage>
</organism>
<dbReference type="AlphaFoldDB" id="A0A1L9NB06"/>
<proteinExistence type="predicted"/>
<feature type="transmembrane region" description="Helical" evidence="1">
    <location>
        <begin position="35"/>
        <end position="55"/>
    </location>
</feature>
<keyword evidence="1" id="KW-0472">Membrane</keyword>